<dbReference type="GeneID" id="5469672"/>
<evidence type="ECO:0000313" key="1">
    <source>
        <dbReference type="EMBL" id="ABT15965.1"/>
    </source>
</evidence>
<organismHost>
    <name type="scientific">Paramecium bursaria</name>
    <dbReference type="NCBI Taxonomy" id="74790"/>
</organismHost>
<dbReference type="EMBL" id="DQ890022">
    <property type="protein sequence ID" value="ABT15965.1"/>
    <property type="molecule type" value="Genomic_DNA"/>
</dbReference>
<dbReference type="Proteomes" id="UP000204095">
    <property type="component" value="Segment"/>
</dbReference>
<dbReference type="RefSeq" id="YP_001426312.1">
    <property type="nucleotide sequence ID" value="NC_008603.1"/>
</dbReference>
<accession>A7J834</accession>
<protein>
    <submittedName>
        <fullName evidence="1">Uncharacterized protein n680L</fullName>
    </submittedName>
</protein>
<evidence type="ECO:0000313" key="2">
    <source>
        <dbReference type="Proteomes" id="UP000204095"/>
    </source>
</evidence>
<reference evidence="1 2" key="1">
    <citation type="journal article" date="2007" name="Virology">
        <title>Sequence and annotation of the 314-kb MT325 and the 321-kb FR483 viruses that infect Chlorella Pbi.</title>
        <authorList>
            <person name="Fitzgerald L.A."/>
            <person name="Graves M.V."/>
            <person name="Li X."/>
            <person name="Feldblyum T."/>
            <person name="Hartigan J."/>
            <person name="Van Etten J.L."/>
        </authorList>
    </citation>
    <scope>NUCLEOTIDE SEQUENCE [LARGE SCALE GENOMIC DNA]</scope>
    <source>
        <strain evidence="1 2">FR483</strain>
    </source>
</reference>
<dbReference type="OrthoDB" id="34535at10239"/>
<name>A7J834_PBCVF</name>
<gene>
    <name evidence="1" type="primary">n680L</name>
    <name evidence="1" type="ORF">FR483_n680L</name>
</gene>
<proteinExistence type="predicted"/>
<sequence length="150" mass="15631">MLSVTPKVPNTAGSENCTGAAARVGFITRGSAYVGGLIPLIVPSTAFVSTGTLVSKLVNGKSSSILFSITLAPTTTFVLPAMCSMGSTNCTGSGALFFVLRSSCIFAVSFLTDEIAFSICAFARDRVGIFTSFVLHDEQVGFANKYFASE</sequence>
<organism evidence="1 2">
    <name type="scientific">Paramecium bursaria Chlorella virus FR483</name>
    <name type="common">PBCV-FR483</name>
    <dbReference type="NCBI Taxonomy" id="399781"/>
    <lineage>
        <taxon>Viruses</taxon>
        <taxon>Varidnaviria</taxon>
        <taxon>Bamfordvirae</taxon>
        <taxon>Nucleocytoviricota</taxon>
        <taxon>Megaviricetes</taxon>
        <taxon>Algavirales</taxon>
        <taxon>Phycodnaviridae</taxon>
        <taxon>Chlorovirus</taxon>
        <taxon>Chlorovirus conductrix</taxon>
        <taxon>Paramecium bursaria Chlorella virus A1</taxon>
    </lineage>
</organism>
<dbReference type="KEGG" id="vg:5469672"/>